<name>A0A7R9H3V4_TIMCR</name>
<evidence type="ECO:0000313" key="1">
    <source>
        <dbReference type="EMBL" id="CAD7407960.1"/>
    </source>
</evidence>
<protein>
    <submittedName>
        <fullName evidence="1">Uncharacterized protein</fullName>
    </submittedName>
</protein>
<gene>
    <name evidence="1" type="ORF">TCEB3V08_LOCUS9282</name>
</gene>
<proteinExistence type="predicted"/>
<dbReference type="EMBL" id="OC320388">
    <property type="protein sequence ID" value="CAD7407960.1"/>
    <property type="molecule type" value="Genomic_DNA"/>
</dbReference>
<dbReference type="AlphaFoldDB" id="A0A7R9H3V4"/>
<reference evidence="1" key="1">
    <citation type="submission" date="2020-11" db="EMBL/GenBank/DDBJ databases">
        <authorList>
            <person name="Tran Van P."/>
        </authorList>
    </citation>
    <scope>NUCLEOTIDE SEQUENCE</scope>
</reference>
<sequence length="155" mass="17725">MCSPDKNISENIIQRPETNPRRRSTVEADIKMEFNKPKWLNPVGDLEKNFDEFQEEVLEYFEATETGTKPKSATARQQTFRAANTRMDQCGRRCDVWVLLDKAFPFTAVAQLEGVITPTRQLRFNDKSFLKVRHVVAYYLSYGEGGTTSRALGAP</sequence>
<accession>A0A7R9H3V4</accession>
<organism evidence="1">
    <name type="scientific">Timema cristinae</name>
    <name type="common">Walking stick</name>
    <dbReference type="NCBI Taxonomy" id="61476"/>
    <lineage>
        <taxon>Eukaryota</taxon>
        <taxon>Metazoa</taxon>
        <taxon>Ecdysozoa</taxon>
        <taxon>Arthropoda</taxon>
        <taxon>Hexapoda</taxon>
        <taxon>Insecta</taxon>
        <taxon>Pterygota</taxon>
        <taxon>Neoptera</taxon>
        <taxon>Polyneoptera</taxon>
        <taxon>Phasmatodea</taxon>
        <taxon>Timematodea</taxon>
        <taxon>Timematoidea</taxon>
        <taxon>Timematidae</taxon>
        <taxon>Timema</taxon>
    </lineage>
</organism>